<reference evidence="9 10" key="1">
    <citation type="submission" date="2023-09" db="EMBL/GenBank/DDBJ databases">
        <authorList>
            <person name="Rey-Velasco X."/>
        </authorList>
    </citation>
    <scope>NUCLEOTIDE SEQUENCE [LARGE SCALE GENOMIC DNA]</scope>
    <source>
        <strain evidence="9 10">P050</strain>
    </source>
</reference>
<organism evidence="9 10">
    <name type="scientific">Urechidicola vernalis</name>
    <dbReference type="NCBI Taxonomy" id="3075600"/>
    <lineage>
        <taxon>Bacteria</taxon>
        <taxon>Pseudomonadati</taxon>
        <taxon>Bacteroidota</taxon>
        <taxon>Flavobacteriia</taxon>
        <taxon>Flavobacteriales</taxon>
        <taxon>Flavobacteriaceae</taxon>
        <taxon>Urechidicola</taxon>
    </lineage>
</organism>
<dbReference type="Proteomes" id="UP001252186">
    <property type="component" value="Unassembled WGS sequence"/>
</dbReference>
<keyword evidence="6 7" id="KW-0720">Serine protease</keyword>
<dbReference type="InterPro" id="IPR036034">
    <property type="entry name" value="PDZ_sf"/>
</dbReference>
<dbReference type="EMBL" id="JAVRHV010000006">
    <property type="protein sequence ID" value="MDT0553854.1"/>
    <property type="molecule type" value="Genomic_DNA"/>
</dbReference>
<keyword evidence="3 7" id="KW-0963">Cytoplasm</keyword>
<dbReference type="RefSeq" id="WP_311593940.1">
    <property type="nucleotide sequence ID" value="NZ_JAVRHV010000006.1"/>
</dbReference>
<evidence type="ECO:0000259" key="8">
    <source>
        <dbReference type="SMART" id="SM00245"/>
    </source>
</evidence>
<keyword evidence="5 7" id="KW-0378">Hydrolase</keyword>
<dbReference type="Gene3D" id="3.30.750.44">
    <property type="match status" value="1"/>
</dbReference>
<dbReference type="InterPro" id="IPR015943">
    <property type="entry name" value="WD40/YVTN_repeat-like_dom_sf"/>
</dbReference>
<dbReference type="InterPro" id="IPR005151">
    <property type="entry name" value="Tail-specific_protease"/>
</dbReference>
<dbReference type="EC" id="3.4.21.-" evidence="7"/>
<keyword evidence="10" id="KW-1185">Reference proteome</keyword>
<dbReference type="Gene3D" id="2.30.42.10">
    <property type="match status" value="1"/>
</dbReference>
<dbReference type="Pfam" id="PF14685">
    <property type="entry name" value="PDZ_Tricorn"/>
    <property type="match status" value="1"/>
</dbReference>
<dbReference type="Gene3D" id="3.90.226.10">
    <property type="entry name" value="2-enoyl-CoA Hydratase, Chain A, domain 1"/>
    <property type="match status" value="1"/>
</dbReference>
<evidence type="ECO:0000313" key="9">
    <source>
        <dbReference type="EMBL" id="MDT0553854.1"/>
    </source>
</evidence>
<dbReference type="Pfam" id="PF14684">
    <property type="entry name" value="Tricorn_C1"/>
    <property type="match status" value="1"/>
</dbReference>
<dbReference type="Pfam" id="PF26550">
    <property type="entry name" value="Tricorn_2nd"/>
    <property type="match status" value="1"/>
</dbReference>
<dbReference type="Gene3D" id="2.130.10.10">
    <property type="entry name" value="YVTN repeat-like/Quinoprotein amine dehydrogenase"/>
    <property type="match status" value="1"/>
</dbReference>
<keyword evidence="4 7" id="KW-0645">Protease</keyword>
<evidence type="ECO:0000256" key="1">
    <source>
        <dbReference type="ARBA" id="ARBA00004496"/>
    </source>
</evidence>
<evidence type="ECO:0000256" key="3">
    <source>
        <dbReference type="ARBA" id="ARBA00022490"/>
    </source>
</evidence>
<dbReference type="SMART" id="SM00245">
    <property type="entry name" value="TSPc"/>
    <property type="match status" value="1"/>
</dbReference>
<comment type="function">
    <text evidence="7">Degrades oligopeptides.</text>
</comment>
<dbReference type="Pfam" id="PF26549">
    <property type="entry name" value="Tricorn_N"/>
    <property type="match status" value="1"/>
</dbReference>
<accession>A0ABU2Y6M7</accession>
<dbReference type="SUPFAM" id="SSF52096">
    <property type="entry name" value="ClpP/crotonase"/>
    <property type="match status" value="1"/>
</dbReference>
<dbReference type="CDD" id="cd07562">
    <property type="entry name" value="Peptidase_S41_TRI"/>
    <property type="match status" value="1"/>
</dbReference>
<comment type="similarity">
    <text evidence="2 7">Belongs to the peptidase S41B family.</text>
</comment>
<dbReference type="Pfam" id="PF03572">
    <property type="entry name" value="Peptidase_S41"/>
    <property type="match status" value="1"/>
</dbReference>
<evidence type="ECO:0000256" key="4">
    <source>
        <dbReference type="ARBA" id="ARBA00022670"/>
    </source>
</evidence>
<evidence type="ECO:0000256" key="5">
    <source>
        <dbReference type="ARBA" id="ARBA00022801"/>
    </source>
</evidence>
<dbReference type="PANTHER" id="PTHR43253">
    <property type="entry name" value="TRICORN PROTEASE HOMOLOG 2-RELATED"/>
    <property type="match status" value="1"/>
</dbReference>
<proteinExistence type="inferred from homology"/>
<dbReference type="InterPro" id="IPR029414">
    <property type="entry name" value="Tricorn_PDZ"/>
</dbReference>
<evidence type="ECO:0000313" key="10">
    <source>
        <dbReference type="Proteomes" id="UP001252186"/>
    </source>
</evidence>
<dbReference type="SUPFAM" id="SSF50156">
    <property type="entry name" value="PDZ domain-like"/>
    <property type="match status" value="1"/>
</dbReference>
<evidence type="ECO:0000256" key="2">
    <source>
        <dbReference type="ARBA" id="ARBA00008524"/>
    </source>
</evidence>
<name>A0ABU2Y6M7_9FLAO</name>
<comment type="caution">
    <text evidence="9">The sequence shown here is derived from an EMBL/GenBank/DDBJ whole genome shotgun (WGS) entry which is preliminary data.</text>
</comment>
<feature type="domain" description="Tail specific protease" evidence="8">
    <location>
        <begin position="842"/>
        <end position="1036"/>
    </location>
</feature>
<sequence length="1081" mass="121741">MISHISNSAPLKGIVLLFLIAFQLNSLSQGFDGYYRFPAVHENTVVFTAEGDLWTVSLDGGLAQRLTTHQEEERYPIISPDGKTVAYSASYEGPTELYTIPINGGLPTRWTYESSSVIPNNWTENGEIAYATRNYSTLPDWQTVKLNTQTKQKKRIPLSQASEASFDTTGKTIFFVRPAYHGNVTKRYQGGTARQIWKFTEGMDEAVKLTTDHPGESHHPMWINNRVYFITDRDGTMNLWSMDTNGGDKKQHTKHEGFDVRYAKNSKNTIVYQLGADIWKYDVNSNSSNKIDIRLATDLDQLREKWDENPSQYITAVNPNKDGSKIVITARGRAFVAPVKSGRFIEFTHQKNVRYRDATFSSDGKNIYTLSDESGEFEFVSMPSNGIGSSNSITSNGSVLRLAGVPSPDGKWIAYDDLENNMFILNIASGESKKISNNEEGIGSFSWSPDSKWISFVQYANNTMAQIHIYNLDSSKSFELTSDRANSLSPQWSPDGKFIYFLSDRSFTTLVGGPWGPRQPEPYFDASEKLYHVALNKGVRSPFRPNDEMVKKEEKQEKKSEDKKISVTIDIEGIASRIIEVPIKAGNYNGLAINKKAIYLASSSTGINSKSSLSAVKIDNKDVKLKTMIEGIQGFNLTSDGSKILVRKGNSFFMVPAGTSKISDLTQSKIDLSGWKFSITPREDWKQLFTDAWRMERDYFYDKNMHGVNWKGMYDKYFPLVDRVTTRVELSDLIGRFVGELSALHTSVRGGDTRGDQKNISVASLGARFSRDENAGGYRIEYIYKADPDYPDEKSPLDDPYLDINEGDIITSINGVPTLSSVDIGALIRNKSGKQVRLSISSGSVSKDVIVVPFNNEYNLRYRDWEYTRRLEVEEKTNKDVGYVHLRAMGSSDLNQWYREFYPVFDRPGLIIDVRHNRGGNIESIILEKLLRKAWMYWKSRSGKPYWNMQYAFRGHIVILVDGNTASDGEAFADGFKKLNLGMAIGTRTWGGEIWLHSGNRLSDGGLARAPMMGVYGPDGEWLIEGHGFEPDIEVDNLPHATFNGKDAQLEAAIEHLKKLIKEDPREVPPVPAYPDKSFKN</sequence>
<dbReference type="SUPFAM" id="SSF69304">
    <property type="entry name" value="Tricorn protease N-terminal domain"/>
    <property type="match status" value="1"/>
</dbReference>
<dbReference type="InterPro" id="IPR028204">
    <property type="entry name" value="Tricorn_C1"/>
</dbReference>
<dbReference type="InterPro" id="IPR029045">
    <property type="entry name" value="ClpP/crotonase-like_dom_sf"/>
</dbReference>
<dbReference type="Gene3D" id="2.120.10.60">
    <property type="entry name" value="Tricorn protease N-terminal domain"/>
    <property type="match status" value="1"/>
</dbReference>
<protein>
    <recommendedName>
        <fullName evidence="7">Tricorn protease homolog</fullName>
        <ecNumber evidence="7">3.4.21.-</ecNumber>
    </recommendedName>
</protein>
<evidence type="ECO:0000256" key="7">
    <source>
        <dbReference type="PIRNR" id="PIRNR036421"/>
    </source>
</evidence>
<dbReference type="PANTHER" id="PTHR43253:SF1">
    <property type="entry name" value="TRICORN PROTEASE HOMOLOG 2-RELATED"/>
    <property type="match status" value="1"/>
</dbReference>
<gene>
    <name evidence="9" type="ORF">RM519_11400</name>
</gene>
<comment type="subcellular location">
    <subcellularLocation>
        <location evidence="1 7">Cytoplasm</location>
    </subcellularLocation>
</comment>
<dbReference type="PIRSF" id="PIRSF036421">
    <property type="entry name" value="Tricorn_protease"/>
    <property type="match status" value="1"/>
</dbReference>
<dbReference type="SUPFAM" id="SSF82171">
    <property type="entry name" value="DPP6 N-terminal domain-like"/>
    <property type="match status" value="1"/>
</dbReference>
<evidence type="ECO:0000256" key="6">
    <source>
        <dbReference type="ARBA" id="ARBA00022825"/>
    </source>
</evidence>
<dbReference type="InterPro" id="IPR012393">
    <property type="entry name" value="Tricorn_protease"/>
</dbReference>